<dbReference type="InterPro" id="IPR007396">
    <property type="entry name" value="TR_PAI2-type"/>
</dbReference>
<dbReference type="EMBL" id="JAKKSL010000003">
    <property type="protein sequence ID" value="MCI2284908.1"/>
    <property type="molecule type" value="Genomic_DNA"/>
</dbReference>
<evidence type="ECO:0000313" key="2">
    <source>
        <dbReference type="Proteomes" id="UP001139646"/>
    </source>
</evidence>
<dbReference type="RefSeq" id="WP_242287372.1">
    <property type="nucleotide sequence ID" value="NZ_JAKKSL010000003.1"/>
</dbReference>
<name>A0ABS9X3T9_9GAMM</name>
<dbReference type="Proteomes" id="UP001139646">
    <property type="component" value="Unassembled WGS sequence"/>
</dbReference>
<dbReference type="PANTHER" id="PTHR35802">
    <property type="entry name" value="PROTEASE SYNTHASE AND SPORULATION PROTEIN PAI 2"/>
    <property type="match status" value="1"/>
</dbReference>
<dbReference type="InterPro" id="IPR012349">
    <property type="entry name" value="Split_barrel_FMN-bd"/>
</dbReference>
<organism evidence="1 2">
    <name type="scientific">Colwellia maritima</name>
    <dbReference type="NCBI Taxonomy" id="2912588"/>
    <lineage>
        <taxon>Bacteria</taxon>
        <taxon>Pseudomonadati</taxon>
        <taxon>Pseudomonadota</taxon>
        <taxon>Gammaproteobacteria</taxon>
        <taxon>Alteromonadales</taxon>
        <taxon>Colwelliaceae</taxon>
        <taxon>Colwellia</taxon>
    </lineage>
</organism>
<dbReference type="Gene3D" id="2.30.110.10">
    <property type="entry name" value="Electron Transport, Fmn-binding Protein, Chain A"/>
    <property type="match status" value="1"/>
</dbReference>
<proteinExistence type="predicted"/>
<evidence type="ECO:0000313" key="1">
    <source>
        <dbReference type="EMBL" id="MCI2284908.1"/>
    </source>
</evidence>
<gene>
    <name evidence="1" type="ORF">L3081_17825</name>
</gene>
<dbReference type="PANTHER" id="PTHR35802:SF1">
    <property type="entry name" value="PROTEASE SYNTHASE AND SPORULATION PROTEIN PAI 2"/>
    <property type="match status" value="1"/>
</dbReference>
<accession>A0ABS9X3T9</accession>
<keyword evidence="2" id="KW-1185">Reference proteome</keyword>
<comment type="caution">
    <text evidence="1">The sequence shown here is derived from an EMBL/GenBank/DDBJ whole genome shotgun (WGS) entry which is preliminary data.</text>
</comment>
<dbReference type="PIRSF" id="PIRSF010372">
    <property type="entry name" value="PaiB"/>
    <property type="match status" value="1"/>
</dbReference>
<dbReference type="SUPFAM" id="SSF50475">
    <property type="entry name" value="FMN-binding split barrel"/>
    <property type="match status" value="1"/>
</dbReference>
<reference evidence="1" key="1">
    <citation type="submission" date="2022-01" db="EMBL/GenBank/DDBJ databases">
        <title>Colwellia maritima, isolated from seawater.</title>
        <authorList>
            <person name="Kristyanto S."/>
            <person name="Jung J."/>
            <person name="Jeon C.O."/>
        </authorList>
    </citation>
    <scope>NUCLEOTIDE SEQUENCE</scope>
    <source>
        <strain evidence="1">MSW7</strain>
    </source>
</reference>
<protein>
    <submittedName>
        <fullName evidence="1">FMN-binding negative transcriptional regulator</fullName>
    </submittedName>
</protein>
<sequence>MHVPKVFQQDDPVALHELMMKYPLASLIAYSATGIEVNHIPFFLTNSTEELHGNTTEKLTLQGHIAKANPLWQNVKDNAEILLVFHGPNCYISPNYYPTKKEQGKAVPTWNYVAVHVKGLLHYRFDTDFKLAMLNNLTIQHEQNQEKPWSITDAPMQYIQRMLAAIVGLEIEILSITGKWKVSQNQPEINKQGLVVWIV</sequence>
<dbReference type="Pfam" id="PF04299">
    <property type="entry name" value="FMN_bind_2"/>
    <property type="match status" value="1"/>
</dbReference>